<dbReference type="Proteomes" id="UP000037939">
    <property type="component" value="Unassembled WGS sequence"/>
</dbReference>
<dbReference type="SUPFAM" id="SSF52091">
    <property type="entry name" value="SpoIIaa-like"/>
    <property type="match status" value="1"/>
</dbReference>
<evidence type="ECO:0000256" key="1">
    <source>
        <dbReference type="SAM" id="MobiDB-lite"/>
    </source>
</evidence>
<gene>
    <name evidence="3" type="ORF">WG78_16165</name>
</gene>
<accession>A0A0N1JS51</accession>
<dbReference type="InterPro" id="IPR002645">
    <property type="entry name" value="STAS_dom"/>
</dbReference>
<dbReference type="EMBL" id="LAQT01000026">
    <property type="protein sequence ID" value="KPC50845.1"/>
    <property type="molecule type" value="Genomic_DNA"/>
</dbReference>
<dbReference type="OrthoDB" id="5298269at2"/>
<proteinExistence type="predicted"/>
<dbReference type="PROSITE" id="PS50801">
    <property type="entry name" value="STAS"/>
    <property type="match status" value="1"/>
</dbReference>
<organism evidence="3 4">
    <name type="scientific">Amantichitinum ursilacus</name>
    <dbReference type="NCBI Taxonomy" id="857265"/>
    <lineage>
        <taxon>Bacteria</taxon>
        <taxon>Pseudomonadati</taxon>
        <taxon>Pseudomonadota</taxon>
        <taxon>Betaproteobacteria</taxon>
        <taxon>Neisseriales</taxon>
        <taxon>Chitinibacteraceae</taxon>
        <taxon>Amantichitinum</taxon>
    </lineage>
</organism>
<sequence>MVFSFFRKKEGDGKPDTLDNAPVTQPRAPAPAAPAKAQGIATTTPAATHGARPAAAAPTPVAAPAPVEAAYNLHELSIEVEDVSAHLDAEEEEAVVLHANGQTAMAAATLRGALPARMGTRRAETWGLLFELYQQLNDRTAFDELALQYVVEFEASPPLWRDVVSTRPAPTAAASGTYIAFPARLNGDATAKEADRMIQAAQAGQALRLDFAKVAEIDMLAAAELLGGWLRVRKFNVAVQTLGVDSLVNLLRGKIQTGRNVPAEAPFWLLLIETMQASGDQEAFENLAIDYAVTYEVSPPSWDPRHAPALAAKAASPAAQSNVPAEHLQLSGELLHGAAGQLALIRDFAQQHSRMALDLRHVSRIDFETAGQFLNLFMEMVQTGKTVRIACANELVAALLQMLGVGELVEIGHI</sequence>
<dbReference type="STRING" id="857265.WG78_16165"/>
<feature type="region of interest" description="Disordered" evidence="1">
    <location>
        <begin position="1"/>
        <end position="34"/>
    </location>
</feature>
<keyword evidence="4" id="KW-1185">Reference proteome</keyword>
<dbReference type="PATRIC" id="fig|857265.3.peg.3313"/>
<dbReference type="InterPro" id="IPR036513">
    <property type="entry name" value="STAS_dom_sf"/>
</dbReference>
<dbReference type="AlphaFoldDB" id="A0A0N1JS51"/>
<name>A0A0N1JS51_9NEIS</name>
<protein>
    <recommendedName>
        <fullName evidence="2">STAS domain-containing protein</fullName>
    </recommendedName>
</protein>
<feature type="compositionally biased region" description="Basic and acidic residues" evidence="1">
    <location>
        <begin position="7"/>
        <end position="17"/>
    </location>
</feature>
<evidence type="ECO:0000313" key="4">
    <source>
        <dbReference type="Proteomes" id="UP000037939"/>
    </source>
</evidence>
<evidence type="ECO:0000259" key="2">
    <source>
        <dbReference type="PROSITE" id="PS50801"/>
    </source>
</evidence>
<evidence type="ECO:0000313" key="3">
    <source>
        <dbReference type="EMBL" id="KPC50845.1"/>
    </source>
</evidence>
<reference evidence="3 4" key="1">
    <citation type="submission" date="2015-07" db="EMBL/GenBank/DDBJ databases">
        <title>Draft genome sequence of the Amantichitinum ursilacus IGB-41, a new chitin-degrading bacterium.</title>
        <authorList>
            <person name="Kirstahler P."/>
            <person name="Guenther M."/>
            <person name="Grumaz C."/>
            <person name="Rupp S."/>
            <person name="Zibek S."/>
            <person name="Sohn K."/>
        </authorList>
    </citation>
    <scope>NUCLEOTIDE SEQUENCE [LARGE SCALE GENOMIC DNA]</scope>
    <source>
        <strain evidence="3 4">IGB-41</strain>
    </source>
</reference>
<feature type="domain" description="STAS" evidence="2">
    <location>
        <begin position="328"/>
        <end position="414"/>
    </location>
</feature>
<dbReference type="Gene3D" id="3.30.750.24">
    <property type="entry name" value="STAS domain"/>
    <property type="match status" value="1"/>
</dbReference>
<dbReference type="CDD" id="cd07043">
    <property type="entry name" value="STAS_anti-anti-sigma_factors"/>
    <property type="match status" value="1"/>
</dbReference>
<comment type="caution">
    <text evidence="3">The sequence shown here is derived from an EMBL/GenBank/DDBJ whole genome shotgun (WGS) entry which is preliminary data.</text>
</comment>
<dbReference type="Pfam" id="PF01740">
    <property type="entry name" value="STAS"/>
    <property type="match status" value="1"/>
</dbReference>
<dbReference type="RefSeq" id="WP_053938844.1">
    <property type="nucleotide sequence ID" value="NZ_LAQT01000026.1"/>
</dbReference>